<dbReference type="STRING" id="542762.A0A4S4D059"/>
<evidence type="ECO:0000256" key="4">
    <source>
        <dbReference type="RuleBase" id="RU003792"/>
    </source>
</evidence>
<name>A0A4S4D059_CAMSN</name>
<dbReference type="PANTHER" id="PTHR11142">
    <property type="entry name" value="PSEUDOURIDYLATE SYNTHASE"/>
    <property type="match status" value="1"/>
</dbReference>
<dbReference type="InterPro" id="IPR020103">
    <property type="entry name" value="PsdUridine_synth_cat_dom_sf"/>
</dbReference>
<dbReference type="SUPFAM" id="SSF55120">
    <property type="entry name" value="Pseudouridine synthase"/>
    <property type="match status" value="1"/>
</dbReference>
<accession>A0A4S4D059</accession>
<comment type="caution">
    <text evidence="7">The sequence shown here is derived from an EMBL/GenBank/DDBJ whole genome shotgun (WGS) entry which is preliminary data.</text>
</comment>
<gene>
    <name evidence="7" type="ORF">TEA_006221</name>
</gene>
<dbReference type="GO" id="GO:0003723">
    <property type="term" value="F:RNA binding"/>
    <property type="evidence" value="ECO:0007669"/>
    <property type="project" value="InterPro"/>
</dbReference>
<feature type="region of interest" description="Disordered" evidence="5">
    <location>
        <begin position="107"/>
        <end position="134"/>
    </location>
</feature>
<feature type="compositionally biased region" description="Low complexity" evidence="5">
    <location>
        <begin position="163"/>
        <end position="181"/>
    </location>
</feature>
<keyword evidence="2 4" id="KW-0819">tRNA processing</keyword>
<dbReference type="GO" id="GO:0160147">
    <property type="term" value="F:tRNA pseudouridine(38-40) synthase activity"/>
    <property type="evidence" value="ECO:0007669"/>
    <property type="project" value="UniProtKB-EC"/>
</dbReference>
<organism evidence="7 8">
    <name type="scientific">Camellia sinensis var. sinensis</name>
    <name type="common">China tea</name>
    <dbReference type="NCBI Taxonomy" id="542762"/>
    <lineage>
        <taxon>Eukaryota</taxon>
        <taxon>Viridiplantae</taxon>
        <taxon>Streptophyta</taxon>
        <taxon>Embryophyta</taxon>
        <taxon>Tracheophyta</taxon>
        <taxon>Spermatophyta</taxon>
        <taxon>Magnoliopsida</taxon>
        <taxon>eudicotyledons</taxon>
        <taxon>Gunneridae</taxon>
        <taxon>Pentapetalae</taxon>
        <taxon>asterids</taxon>
        <taxon>Ericales</taxon>
        <taxon>Theaceae</taxon>
        <taxon>Camellia</taxon>
    </lineage>
</organism>
<dbReference type="PANTHER" id="PTHR11142:SF5">
    <property type="entry name" value="TRNA PSEUDOURIDINE(38_39) SYNTHASE"/>
    <property type="match status" value="1"/>
</dbReference>
<feature type="compositionally biased region" description="Basic residues" evidence="5">
    <location>
        <begin position="116"/>
        <end position="125"/>
    </location>
</feature>
<dbReference type="EC" id="5.4.99.12" evidence="4"/>
<dbReference type="Pfam" id="PF01416">
    <property type="entry name" value="PseudoU_synth_1"/>
    <property type="match status" value="1"/>
</dbReference>
<proteinExistence type="inferred from homology"/>
<reference evidence="7 8" key="1">
    <citation type="journal article" date="2018" name="Proc. Natl. Acad. Sci. U.S.A.">
        <title>Draft genome sequence of Camellia sinensis var. sinensis provides insights into the evolution of the tea genome and tea quality.</title>
        <authorList>
            <person name="Wei C."/>
            <person name="Yang H."/>
            <person name="Wang S."/>
            <person name="Zhao J."/>
            <person name="Liu C."/>
            <person name="Gao L."/>
            <person name="Xia E."/>
            <person name="Lu Y."/>
            <person name="Tai Y."/>
            <person name="She G."/>
            <person name="Sun J."/>
            <person name="Cao H."/>
            <person name="Tong W."/>
            <person name="Gao Q."/>
            <person name="Li Y."/>
            <person name="Deng W."/>
            <person name="Jiang X."/>
            <person name="Wang W."/>
            <person name="Chen Q."/>
            <person name="Zhang S."/>
            <person name="Li H."/>
            <person name="Wu J."/>
            <person name="Wang P."/>
            <person name="Li P."/>
            <person name="Shi C."/>
            <person name="Zheng F."/>
            <person name="Jian J."/>
            <person name="Huang B."/>
            <person name="Shan D."/>
            <person name="Shi M."/>
            <person name="Fang C."/>
            <person name="Yue Y."/>
            <person name="Li F."/>
            <person name="Li D."/>
            <person name="Wei S."/>
            <person name="Han B."/>
            <person name="Jiang C."/>
            <person name="Yin Y."/>
            <person name="Xia T."/>
            <person name="Zhang Z."/>
            <person name="Bennetzen J.L."/>
            <person name="Zhao S."/>
            <person name="Wan X."/>
        </authorList>
    </citation>
    <scope>NUCLEOTIDE SEQUENCE [LARGE SCALE GENOMIC DNA]</scope>
    <source>
        <strain evidence="8">cv. Shuchazao</strain>
        <tissue evidence="7">Leaf</tissue>
    </source>
</reference>
<dbReference type="GO" id="GO:0031119">
    <property type="term" value="P:tRNA pseudouridine synthesis"/>
    <property type="evidence" value="ECO:0007669"/>
    <property type="project" value="TreeGrafter"/>
</dbReference>
<keyword evidence="3 4" id="KW-0413">Isomerase</keyword>
<evidence type="ECO:0000256" key="3">
    <source>
        <dbReference type="ARBA" id="ARBA00023235"/>
    </source>
</evidence>
<dbReference type="InterPro" id="IPR020095">
    <property type="entry name" value="PsdUridine_synth_TruA_C"/>
</dbReference>
<evidence type="ECO:0000313" key="7">
    <source>
        <dbReference type="EMBL" id="THF95564.1"/>
    </source>
</evidence>
<dbReference type="Proteomes" id="UP000306102">
    <property type="component" value="Unassembled WGS sequence"/>
</dbReference>
<feature type="region of interest" description="Disordered" evidence="5">
    <location>
        <begin position="149"/>
        <end position="194"/>
    </location>
</feature>
<comment type="similarity">
    <text evidence="1 4">Belongs to the tRNA pseudouridine synthase TruA family.</text>
</comment>
<comment type="catalytic activity">
    <reaction evidence="4">
        <text>uridine(38/39/40) in tRNA = pseudouridine(38/39/40) in tRNA</text>
        <dbReference type="Rhea" id="RHEA:22376"/>
        <dbReference type="Rhea" id="RHEA-COMP:10085"/>
        <dbReference type="Rhea" id="RHEA-COMP:10087"/>
        <dbReference type="ChEBI" id="CHEBI:65314"/>
        <dbReference type="ChEBI" id="CHEBI:65315"/>
        <dbReference type="EC" id="5.4.99.12"/>
    </reaction>
</comment>
<dbReference type="Gene3D" id="3.30.70.660">
    <property type="entry name" value="Pseudouridine synthase I, catalytic domain, C-terminal subdomain"/>
    <property type="match status" value="1"/>
</dbReference>
<sequence>MSFSPFLSISSHFSLLKINSLRVLSLPKLKSSPNLGLLSISKLSSLFILGLLSLIRLSRFPISSEITSALPRSPRHHDQDTWHDLGLAYLPVVQDLLADLPTDADAVPSQSMLPPKPKRVKKAQPKAKAADAEAEDVLPISKLAESKKSASTFTKRSAEGQPSGSTQSKKARSSSATTSASKKPDVPWAPDLSLEDRPIMASESAKWFEGDQLCAVKITGTAFLWHQVRCMVAVLFLIGQGLESPNVIDTLLDIDMMPRKPQYIMAPEIPLVLLSCEFEGLRFICSSDARKALHAHLEMEYRTYKLQAAIFHEALLSSSYEERRVKLNSGAHKQEAIDLLRTQFVETEDI</sequence>
<evidence type="ECO:0000256" key="1">
    <source>
        <dbReference type="ARBA" id="ARBA00009375"/>
    </source>
</evidence>
<evidence type="ECO:0000259" key="6">
    <source>
        <dbReference type="Pfam" id="PF01416"/>
    </source>
</evidence>
<dbReference type="EMBL" id="SDRB02013227">
    <property type="protein sequence ID" value="THF95564.1"/>
    <property type="molecule type" value="Genomic_DNA"/>
</dbReference>
<dbReference type="InterPro" id="IPR020097">
    <property type="entry name" value="PsdUridine_synth_TruA_a/b_dom"/>
</dbReference>
<keyword evidence="8" id="KW-1185">Reference proteome</keyword>
<dbReference type="GO" id="GO:0005737">
    <property type="term" value="C:cytoplasm"/>
    <property type="evidence" value="ECO:0007669"/>
    <property type="project" value="TreeGrafter"/>
</dbReference>
<dbReference type="AlphaFoldDB" id="A0A4S4D059"/>
<feature type="domain" description="Pseudouridine synthase I TruA alpha/beta" evidence="6">
    <location>
        <begin position="199"/>
        <end position="279"/>
    </location>
</feature>
<dbReference type="GO" id="GO:0005634">
    <property type="term" value="C:nucleus"/>
    <property type="evidence" value="ECO:0007669"/>
    <property type="project" value="TreeGrafter"/>
</dbReference>
<dbReference type="InterPro" id="IPR001406">
    <property type="entry name" value="PsdUridine_synth_TruA"/>
</dbReference>
<evidence type="ECO:0000256" key="2">
    <source>
        <dbReference type="ARBA" id="ARBA00022694"/>
    </source>
</evidence>
<evidence type="ECO:0000256" key="5">
    <source>
        <dbReference type="SAM" id="MobiDB-lite"/>
    </source>
</evidence>
<dbReference type="GO" id="GO:1990481">
    <property type="term" value="P:mRNA pseudouridine synthesis"/>
    <property type="evidence" value="ECO:0007669"/>
    <property type="project" value="TreeGrafter"/>
</dbReference>
<evidence type="ECO:0000313" key="8">
    <source>
        <dbReference type="Proteomes" id="UP000306102"/>
    </source>
</evidence>
<protein>
    <recommendedName>
        <fullName evidence="4">tRNA pseudouridine synthase</fullName>
        <ecNumber evidence="4">5.4.99.12</ecNumber>
    </recommendedName>
</protein>